<accession>A0AAI9D9E2</accession>
<protein>
    <submittedName>
        <fullName evidence="1">WG repeat-containing protein</fullName>
    </submittedName>
</protein>
<dbReference type="PANTHER" id="PTHR37841">
    <property type="entry name" value="GLR2918 PROTEIN"/>
    <property type="match status" value="1"/>
</dbReference>
<organism evidence="1">
    <name type="scientific">Providencia stuartii</name>
    <dbReference type="NCBI Taxonomy" id="588"/>
    <lineage>
        <taxon>Bacteria</taxon>
        <taxon>Pseudomonadati</taxon>
        <taxon>Pseudomonadota</taxon>
        <taxon>Gammaproteobacteria</taxon>
        <taxon>Enterobacterales</taxon>
        <taxon>Morganellaceae</taxon>
        <taxon>Providencia</taxon>
    </lineage>
</organism>
<proteinExistence type="predicted"/>
<dbReference type="PANTHER" id="PTHR37841:SF1">
    <property type="entry name" value="DUF3298 DOMAIN-CONTAINING PROTEIN"/>
    <property type="match status" value="1"/>
</dbReference>
<gene>
    <name evidence="1" type="ORF">RG298_000434</name>
</gene>
<name>A0AAI9D9E2_PROST</name>
<dbReference type="Pfam" id="PF14903">
    <property type="entry name" value="WG_beta_rep"/>
    <property type="match status" value="2"/>
</dbReference>
<dbReference type="EMBL" id="ABMABF030000001">
    <property type="protein sequence ID" value="EMJ5132765.1"/>
    <property type="molecule type" value="Genomic_DNA"/>
</dbReference>
<evidence type="ECO:0000313" key="1">
    <source>
        <dbReference type="EMBL" id="EMJ5132765.1"/>
    </source>
</evidence>
<dbReference type="InterPro" id="IPR032774">
    <property type="entry name" value="WG_beta_rep"/>
</dbReference>
<reference evidence="1" key="1">
    <citation type="submission" date="2024-02" db="EMBL/GenBank/DDBJ databases">
        <authorList>
            <consortium name="Clinical and Environmental Microbiology Branch: Whole genome sequencing antimicrobial resistance pathogens in the healthcare setting"/>
        </authorList>
    </citation>
    <scope>NUCLEOTIDE SEQUENCE</scope>
    <source>
        <strain evidence="1">2021GO-0154</strain>
    </source>
</reference>
<dbReference type="AlphaFoldDB" id="A0AAI9D9E2"/>
<sequence length="641" mass="73587">MKKKVVTSLGILLVIVGGVFWSLLYEEQLPEPSQESLNYITSELDGLNLEESIEKIRKDKKSFDLFSKMGRADDLYSERTQIPQSEEYYKKNYSILSPAEYQQAFENMINSLSFNQDLFYNSSFINLIVDEMPSKQQPVINIKKITYMDGSEEIRDGKQTKALRLDNNKTVKNITAEVTYSYITELGTYHLSTDTPKITQPNFTLKLAKKDKNFLSYTLDGDLNIAGEDIADKNGNILSASACVKGGVDFANKMSRYIDGIVKASESHNKNKDELIHRVAAYYERFEQETDVPMTYRVACLFHGTPATVTIHEVKSTEKEKRNIVIAPKYLKLYSVVKDPKTEIFYIIDQNGNEVLNNGNAKPYILNANYFFTKTIETRTNDDGDEYEVSHYQLYQLDVKNKKANRVTEMNSIFSLSDDAFVIAKDNGILLFNTENEKPILFSGEKLRINILDFPDEQSSFFYYKDKQGYHIINDKGTQLLPAAEYKIKNGGNNTILFGPSFFIEDKMDTFDKKFYFLNSEGDIFLTLFGYDKVEEFSDDMTHVERNKLHGFIDATGYEVIPLHYENARNFDNGYALVKKYNHWGVINKQGDIIIPFKYSSHNSLSSTNGLVSYHIDGKDYTMEELLKENAVKTEKYGNNE</sequence>
<comment type="caution">
    <text evidence="1">The sequence shown here is derived from an EMBL/GenBank/DDBJ whole genome shotgun (WGS) entry which is preliminary data.</text>
</comment>